<protein>
    <recommendedName>
        <fullName evidence="1">diguanylate cyclase</fullName>
        <ecNumber evidence="1">2.7.7.65</ecNumber>
    </recommendedName>
</protein>
<dbReference type="EC" id="2.7.7.65" evidence="1"/>
<dbReference type="CDD" id="cd01949">
    <property type="entry name" value="GGDEF"/>
    <property type="match status" value="1"/>
</dbReference>
<dbReference type="GO" id="GO:0052621">
    <property type="term" value="F:diguanylate cyclase activity"/>
    <property type="evidence" value="ECO:0007669"/>
    <property type="project" value="UniProtKB-EC"/>
</dbReference>
<dbReference type="Proteomes" id="UP000442533">
    <property type="component" value="Unassembled WGS sequence"/>
</dbReference>
<comment type="catalytic activity">
    <reaction evidence="2">
        <text>2 GTP = 3',3'-c-di-GMP + 2 diphosphate</text>
        <dbReference type="Rhea" id="RHEA:24898"/>
        <dbReference type="ChEBI" id="CHEBI:33019"/>
        <dbReference type="ChEBI" id="CHEBI:37565"/>
        <dbReference type="ChEBI" id="CHEBI:58805"/>
        <dbReference type="EC" id="2.7.7.65"/>
    </reaction>
</comment>
<reference evidence="5 6" key="1">
    <citation type="submission" date="2019-11" db="EMBL/GenBank/DDBJ databases">
        <authorList>
            <person name="Dong K."/>
        </authorList>
    </citation>
    <scope>NUCLEOTIDE SEQUENCE [LARGE SCALE GENOMIC DNA]</scope>
    <source>
        <strain evidence="5 6">JCM 17370</strain>
    </source>
</reference>
<dbReference type="SUPFAM" id="SSF55073">
    <property type="entry name" value="Nucleotide cyclase"/>
    <property type="match status" value="1"/>
</dbReference>
<dbReference type="Gene3D" id="3.30.70.270">
    <property type="match status" value="1"/>
</dbReference>
<dbReference type="InterPro" id="IPR029787">
    <property type="entry name" value="Nucleotide_cyclase"/>
</dbReference>
<evidence type="ECO:0000259" key="4">
    <source>
        <dbReference type="PROSITE" id="PS50887"/>
    </source>
</evidence>
<dbReference type="SMART" id="SM00267">
    <property type="entry name" value="GGDEF"/>
    <property type="match status" value="1"/>
</dbReference>
<feature type="domain" description="GGDEF" evidence="4">
    <location>
        <begin position="171"/>
        <end position="305"/>
    </location>
</feature>
<keyword evidence="3" id="KW-0175">Coiled coil</keyword>
<organism evidence="5 6">
    <name type="scientific">Paracoccus limosus</name>
    <dbReference type="NCBI Taxonomy" id="913252"/>
    <lineage>
        <taxon>Bacteria</taxon>
        <taxon>Pseudomonadati</taxon>
        <taxon>Pseudomonadota</taxon>
        <taxon>Alphaproteobacteria</taxon>
        <taxon>Rhodobacterales</taxon>
        <taxon>Paracoccaceae</taxon>
        <taxon>Paracoccus</taxon>
    </lineage>
</organism>
<gene>
    <name evidence="5" type="ORF">GL279_04175</name>
</gene>
<sequence>MHLQLCPGGQIRSVGPTLARMLGGARDFDRCFIVDRPTGEGRAGVVARVLQGGRVFLRLRDAPAITLRGHGVALGDGLLMNLGFGIALVEAVRHFSLTDADFAPADLAMEFLFIYEANRAVMGELARANRRLEEAREAAEALALTDPLTGLLNRRGFEAALEVAARNAAAVPFALGQIDLDRFKDVNDQHGHAAGDEVLQHVAQILRGATRATDRVARTGGDEFLLLLTGSTRAGDLENLGRRIIHRIESPIETADALCQISASIGFSQSRDYPTLDTARMLADADAALYAVKESGRGAVRLASQLRGGGVGQ</sequence>
<dbReference type="GO" id="GO:1902201">
    <property type="term" value="P:negative regulation of bacterial-type flagellum-dependent cell motility"/>
    <property type="evidence" value="ECO:0007669"/>
    <property type="project" value="TreeGrafter"/>
</dbReference>
<evidence type="ECO:0000256" key="3">
    <source>
        <dbReference type="SAM" id="Coils"/>
    </source>
</evidence>
<dbReference type="InterPro" id="IPR000160">
    <property type="entry name" value="GGDEF_dom"/>
</dbReference>
<dbReference type="NCBIfam" id="TIGR00254">
    <property type="entry name" value="GGDEF"/>
    <property type="match status" value="1"/>
</dbReference>
<dbReference type="PANTHER" id="PTHR45138:SF9">
    <property type="entry name" value="DIGUANYLATE CYCLASE DGCM-RELATED"/>
    <property type="match status" value="1"/>
</dbReference>
<keyword evidence="6" id="KW-1185">Reference proteome</keyword>
<proteinExistence type="predicted"/>
<accession>A0A844H630</accession>
<dbReference type="OrthoDB" id="9812260at2"/>
<name>A0A844H630_9RHOB</name>
<dbReference type="InterPro" id="IPR050469">
    <property type="entry name" value="Diguanylate_Cyclase"/>
</dbReference>
<dbReference type="PROSITE" id="PS50887">
    <property type="entry name" value="GGDEF"/>
    <property type="match status" value="1"/>
</dbReference>
<dbReference type="InterPro" id="IPR043128">
    <property type="entry name" value="Rev_trsase/Diguanyl_cyclase"/>
</dbReference>
<comment type="caution">
    <text evidence="5">The sequence shown here is derived from an EMBL/GenBank/DDBJ whole genome shotgun (WGS) entry which is preliminary data.</text>
</comment>
<dbReference type="GO" id="GO:0043709">
    <property type="term" value="P:cell adhesion involved in single-species biofilm formation"/>
    <property type="evidence" value="ECO:0007669"/>
    <property type="project" value="TreeGrafter"/>
</dbReference>
<dbReference type="GO" id="GO:0005886">
    <property type="term" value="C:plasma membrane"/>
    <property type="evidence" value="ECO:0007669"/>
    <property type="project" value="TreeGrafter"/>
</dbReference>
<evidence type="ECO:0000256" key="1">
    <source>
        <dbReference type="ARBA" id="ARBA00012528"/>
    </source>
</evidence>
<feature type="coiled-coil region" evidence="3">
    <location>
        <begin position="118"/>
        <end position="145"/>
    </location>
</feature>
<dbReference type="PANTHER" id="PTHR45138">
    <property type="entry name" value="REGULATORY COMPONENTS OF SENSORY TRANSDUCTION SYSTEM"/>
    <property type="match status" value="1"/>
</dbReference>
<dbReference type="AlphaFoldDB" id="A0A844H630"/>
<dbReference type="Pfam" id="PF00990">
    <property type="entry name" value="GGDEF"/>
    <property type="match status" value="1"/>
</dbReference>
<dbReference type="EMBL" id="WMIF01000004">
    <property type="protein sequence ID" value="MTH33788.1"/>
    <property type="molecule type" value="Genomic_DNA"/>
</dbReference>
<evidence type="ECO:0000256" key="2">
    <source>
        <dbReference type="ARBA" id="ARBA00034247"/>
    </source>
</evidence>
<evidence type="ECO:0000313" key="6">
    <source>
        <dbReference type="Proteomes" id="UP000442533"/>
    </source>
</evidence>
<evidence type="ECO:0000313" key="5">
    <source>
        <dbReference type="EMBL" id="MTH33788.1"/>
    </source>
</evidence>